<organism evidence="3">
    <name type="scientific">Haemonchus placei</name>
    <name type="common">Barber's pole worm</name>
    <dbReference type="NCBI Taxonomy" id="6290"/>
    <lineage>
        <taxon>Eukaryota</taxon>
        <taxon>Metazoa</taxon>
        <taxon>Ecdysozoa</taxon>
        <taxon>Nematoda</taxon>
        <taxon>Chromadorea</taxon>
        <taxon>Rhabditida</taxon>
        <taxon>Rhabditina</taxon>
        <taxon>Rhabditomorpha</taxon>
        <taxon>Strongyloidea</taxon>
        <taxon>Trichostrongylidae</taxon>
        <taxon>Haemonchus</taxon>
    </lineage>
</organism>
<proteinExistence type="predicted"/>
<dbReference type="STRING" id="6290.A0A0N4XBC3"/>
<accession>A0A0N4XBC3</accession>
<evidence type="ECO:0000313" key="1">
    <source>
        <dbReference type="EMBL" id="VDO91421.1"/>
    </source>
</evidence>
<reference evidence="3" key="1">
    <citation type="submission" date="2017-02" db="UniProtKB">
        <authorList>
            <consortium name="WormBaseParasite"/>
        </authorList>
    </citation>
    <scope>IDENTIFICATION</scope>
</reference>
<name>A0A0N4XBC3_HAEPC</name>
<evidence type="ECO:0000313" key="2">
    <source>
        <dbReference type="Proteomes" id="UP000268014"/>
    </source>
</evidence>
<dbReference type="WBParaSite" id="HPLM_0002166801-mRNA-1">
    <property type="protein sequence ID" value="HPLM_0002166801-mRNA-1"/>
    <property type="gene ID" value="HPLM_0002166801"/>
</dbReference>
<dbReference type="GO" id="GO:0005854">
    <property type="term" value="C:nascent polypeptide-associated complex"/>
    <property type="evidence" value="ECO:0007669"/>
    <property type="project" value="InterPro"/>
</dbReference>
<dbReference type="Proteomes" id="UP000268014">
    <property type="component" value="Unassembled WGS sequence"/>
</dbReference>
<keyword evidence="2" id="KW-1185">Reference proteome</keyword>
<reference evidence="1 2" key="2">
    <citation type="submission" date="2018-11" db="EMBL/GenBank/DDBJ databases">
        <authorList>
            <consortium name="Pathogen Informatics"/>
        </authorList>
    </citation>
    <scope>NUCLEOTIDE SEQUENCE [LARGE SCALE GENOMIC DNA]</scope>
    <source>
        <strain evidence="1 2">MHpl1</strain>
    </source>
</reference>
<dbReference type="PANTHER" id="PTHR21713">
    <property type="entry name" value="NASCENT POLYPEPTIDE ASSOCIATED COMPLEX ALPHA SUBUNIT-RELATED"/>
    <property type="match status" value="1"/>
</dbReference>
<protein>
    <submittedName>
        <fullName evidence="3">NAC-A/B domain-containing protein</fullName>
    </submittedName>
</protein>
<sequence length="88" mass="9671">MVAKVEVDAAKKEEMEKVVVEDGSDDSDDDAPRLDCELTEEQKKVAEAAGLADQMDKQVKQSLSEKKARKFFSKLGLKPVTGVSRVCI</sequence>
<dbReference type="EMBL" id="UZAF01023832">
    <property type="protein sequence ID" value="VDO91421.1"/>
    <property type="molecule type" value="Genomic_DNA"/>
</dbReference>
<dbReference type="AlphaFoldDB" id="A0A0N4XBC3"/>
<dbReference type="InterPro" id="IPR016641">
    <property type="entry name" value="EGD2/NACA0like"/>
</dbReference>
<gene>
    <name evidence="1" type="ORF">HPLM_LOCUS21657</name>
</gene>
<dbReference type="OrthoDB" id="3169036at2759"/>
<evidence type="ECO:0000313" key="3">
    <source>
        <dbReference type="WBParaSite" id="HPLM_0002166801-mRNA-1"/>
    </source>
</evidence>